<sequence length="313" mass="34200">MSTSSGKIENGSVEVHRSDSTMNYKPLKPFQVKSSLVRECFAEFLGTMVLIMFGDGAVAQVVLGEGTKGDYINITLCWGLGVFFGIHISGGVSGAHLNPAVTTTLACFGRMKWNKVPYYIISQLLGAFAAAFVVWGVYYPMFDVIDPEKTSTGAVFATYPYSDDIPVFTCFLTEVVGSALLMGCIFAIGDPLNKPASPYSQPTAVALVVVAIGMAFGMNSGFAINPARDFGPRLFTYCAGWGSRVFTFRDSYFWVPIFGPLLGGPIGAGIYVGLIEHHHRPIVFPKSVADTVYWRFFNQLKTTRVCEEEYPKQ</sequence>
<accession>A0A0P1AGI6</accession>
<dbReference type="PANTHER" id="PTHR43829">
    <property type="entry name" value="AQUAPORIN OR AQUAGLYCEROPORIN RELATED"/>
    <property type="match status" value="1"/>
</dbReference>
<name>A0A0P1AGI6_PLAHL</name>
<evidence type="ECO:0000256" key="5">
    <source>
        <dbReference type="ARBA" id="ARBA00022989"/>
    </source>
</evidence>
<dbReference type="RefSeq" id="XP_024576563.1">
    <property type="nucleotide sequence ID" value="XM_024725825.1"/>
</dbReference>
<evidence type="ECO:0000313" key="9">
    <source>
        <dbReference type="EMBL" id="CEG40194.1"/>
    </source>
</evidence>
<dbReference type="GO" id="GO:0005886">
    <property type="term" value="C:plasma membrane"/>
    <property type="evidence" value="ECO:0007669"/>
    <property type="project" value="TreeGrafter"/>
</dbReference>
<dbReference type="AlphaFoldDB" id="A0A0P1AGI6"/>
<dbReference type="InterPro" id="IPR023271">
    <property type="entry name" value="Aquaporin-like"/>
</dbReference>
<dbReference type="Pfam" id="PF00230">
    <property type="entry name" value="MIP"/>
    <property type="match status" value="1"/>
</dbReference>
<evidence type="ECO:0000256" key="7">
    <source>
        <dbReference type="RuleBase" id="RU000477"/>
    </source>
</evidence>
<protein>
    <recommendedName>
        <fullName evidence="11">Aquaporin</fullName>
    </recommendedName>
</protein>
<evidence type="ECO:0000256" key="2">
    <source>
        <dbReference type="ARBA" id="ARBA00006175"/>
    </source>
</evidence>
<dbReference type="NCBIfam" id="TIGR00861">
    <property type="entry name" value="MIP"/>
    <property type="match status" value="1"/>
</dbReference>
<organism evidence="9 10">
    <name type="scientific">Plasmopara halstedii</name>
    <name type="common">Downy mildew of sunflower</name>
    <dbReference type="NCBI Taxonomy" id="4781"/>
    <lineage>
        <taxon>Eukaryota</taxon>
        <taxon>Sar</taxon>
        <taxon>Stramenopiles</taxon>
        <taxon>Oomycota</taxon>
        <taxon>Peronosporomycetes</taxon>
        <taxon>Peronosporales</taxon>
        <taxon>Peronosporaceae</taxon>
        <taxon>Plasmopara</taxon>
    </lineage>
</organism>
<evidence type="ECO:0000256" key="4">
    <source>
        <dbReference type="ARBA" id="ARBA00022692"/>
    </source>
</evidence>
<feature type="transmembrane region" description="Helical" evidence="8">
    <location>
        <begin position="116"/>
        <end position="138"/>
    </location>
</feature>
<dbReference type="OrthoDB" id="3222at2759"/>
<feature type="transmembrane region" description="Helical" evidence="8">
    <location>
        <begin position="71"/>
        <end position="95"/>
    </location>
</feature>
<dbReference type="InterPro" id="IPR000425">
    <property type="entry name" value="MIP"/>
</dbReference>
<keyword evidence="4 7" id="KW-0812">Transmembrane</keyword>
<feature type="transmembrane region" description="Helical" evidence="8">
    <location>
        <begin position="204"/>
        <end position="224"/>
    </location>
</feature>
<dbReference type="CDD" id="cd00333">
    <property type="entry name" value="MIP"/>
    <property type="match status" value="1"/>
</dbReference>
<dbReference type="GO" id="GO:0015250">
    <property type="term" value="F:water channel activity"/>
    <property type="evidence" value="ECO:0007669"/>
    <property type="project" value="TreeGrafter"/>
</dbReference>
<dbReference type="PRINTS" id="PR00783">
    <property type="entry name" value="MINTRINSICP"/>
</dbReference>
<dbReference type="PRINTS" id="PR02019">
    <property type="entry name" value="AQUAPORIN7"/>
</dbReference>
<dbReference type="EMBL" id="CCYD01000468">
    <property type="protein sequence ID" value="CEG40194.1"/>
    <property type="molecule type" value="Genomic_DNA"/>
</dbReference>
<keyword evidence="5 8" id="KW-1133">Transmembrane helix</keyword>
<keyword evidence="10" id="KW-1185">Reference proteome</keyword>
<evidence type="ECO:0000256" key="1">
    <source>
        <dbReference type="ARBA" id="ARBA00004141"/>
    </source>
</evidence>
<evidence type="ECO:0000256" key="6">
    <source>
        <dbReference type="ARBA" id="ARBA00023136"/>
    </source>
</evidence>
<feature type="transmembrane region" description="Helical" evidence="8">
    <location>
        <begin position="252"/>
        <end position="274"/>
    </location>
</feature>
<comment type="subcellular location">
    <subcellularLocation>
        <location evidence="1">Membrane</location>
        <topology evidence="1">Multi-pass membrane protein</topology>
    </subcellularLocation>
</comment>
<dbReference type="GO" id="GO:0015254">
    <property type="term" value="F:glycerol channel activity"/>
    <property type="evidence" value="ECO:0007669"/>
    <property type="project" value="TreeGrafter"/>
</dbReference>
<dbReference type="Proteomes" id="UP000054928">
    <property type="component" value="Unassembled WGS sequence"/>
</dbReference>
<evidence type="ECO:0000256" key="8">
    <source>
        <dbReference type="SAM" id="Phobius"/>
    </source>
</evidence>
<dbReference type="PANTHER" id="PTHR43829:SF9">
    <property type="entry name" value="AQUAPORIN-9"/>
    <property type="match status" value="1"/>
</dbReference>
<evidence type="ECO:0008006" key="11">
    <source>
        <dbReference type="Google" id="ProtNLM"/>
    </source>
</evidence>
<evidence type="ECO:0000313" key="10">
    <source>
        <dbReference type="Proteomes" id="UP000054928"/>
    </source>
</evidence>
<evidence type="ECO:0000256" key="3">
    <source>
        <dbReference type="ARBA" id="ARBA00022448"/>
    </source>
</evidence>
<keyword evidence="3 7" id="KW-0813">Transport</keyword>
<dbReference type="Gene3D" id="1.20.1080.10">
    <property type="entry name" value="Glycerol uptake facilitator protein"/>
    <property type="match status" value="1"/>
</dbReference>
<dbReference type="STRING" id="4781.A0A0P1AGI6"/>
<keyword evidence="6 8" id="KW-0472">Membrane</keyword>
<dbReference type="SUPFAM" id="SSF81338">
    <property type="entry name" value="Aquaporin-like"/>
    <property type="match status" value="1"/>
</dbReference>
<feature type="transmembrane region" description="Helical" evidence="8">
    <location>
        <begin position="165"/>
        <end position="192"/>
    </location>
</feature>
<reference evidence="10" key="1">
    <citation type="submission" date="2014-09" db="EMBL/GenBank/DDBJ databases">
        <authorList>
            <person name="Sharma Rahul"/>
            <person name="Thines Marco"/>
        </authorList>
    </citation>
    <scope>NUCLEOTIDE SEQUENCE [LARGE SCALE GENOMIC DNA]</scope>
</reference>
<comment type="similarity">
    <text evidence="2 7">Belongs to the MIP/aquaporin (TC 1.A.8) family.</text>
</comment>
<proteinExistence type="inferred from homology"/>
<dbReference type="OMA" id="CALGRMP"/>
<feature type="transmembrane region" description="Helical" evidence="8">
    <location>
        <begin position="40"/>
        <end position="59"/>
    </location>
</feature>
<dbReference type="GeneID" id="36405461"/>
<dbReference type="InterPro" id="IPR050363">
    <property type="entry name" value="MIP/Aquaporin"/>
</dbReference>